<dbReference type="Proteomes" id="UP001148662">
    <property type="component" value="Unassembled WGS sequence"/>
</dbReference>
<protein>
    <submittedName>
        <fullName evidence="1">Uncharacterized protein</fullName>
    </submittedName>
</protein>
<evidence type="ECO:0000313" key="2">
    <source>
        <dbReference type="Proteomes" id="UP001148662"/>
    </source>
</evidence>
<sequence length="90" mass="10242">MIQWDKDTPENAAKGLEIADKLTAHVKVAGQAYGNYSPDAGILPTVEGPAKRNRAKELFRDHYPKMQEIKRKYDPDVIFNRWFAIEPAKA</sequence>
<proteinExistence type="predicted"/>
<reference evidence="1" key="1">
    <citation type="submission" date="2022-07" db="EMBL/GenBank/DDBJ databases">
        <title>Genome Sequence of Phlebia brevispora.</title>
        <authorList>
            <person name="Buettner E."/>
        </authorList>
    </citation>
    <scope>NUCLEOTIDE SEQUENCE</scope>
    <source>
        <strain evidence="1">MPL23</strain>
    </source>
</reference>
<organism evidence="1 2">
    <name type="scientific">Phlebia brevispora</name>
    <dbReference type="NCBI Taxonomy" id="194682"/>
    <lineage>
        <taxon>Eukaryota</taxon>
        <taxon>Fungi</taxon>
        <taxon>Dikarya</taxon>
        <taxon>Basidiomycota</taxon>
        <taxon>Agaricomycotina</taxon>
        <taxon>Agaricomycetes</taxon>
        <taxon>Polyporales</taxon>
        <taxon>Meruliaceae</taxon>
        <taxon>Phlebia</taxon>
    </lineage>
</organism>
<comment type="caution">
    <text evidence="1">The sequence shown here is derived from an EMBL/GenBank/DDBJ whole genome shotgun (WGS) entry which is preliminary data.</text>
</comment>
<name>A0ACC1RZC8_9APHY</name>
<dbReference type="EMBL" id="JANHOG010001994">
    <property type="protein sequence ID" value="KAJ3528778.1"/>
    <property type="molecule type" value="Genomic_DNA"/>
</dbReference>
<accession>A0ACC1RZC8</accession>
<gene>
    <name evidence="1" type="ORF">NM688_g7949</name>
</gene>
<evidence type="ECO:0000313" key="1">
    <source>
        <dbReference type="EMBL" id="KAJ3528778.1"/>
    </source>
</evidence>
<keyword evidence="2" id="KW-1185">Reference proteome</keyword>